<dbReference type="Proteomes" id="UP001559623">
    <property type="component" value="Unassembled WGS sequence"/>
</dbReference>
<dbReference type="RefSeq" id="WP_368847543.1">
    <property type="nucleotide sequence ID" value="NZ_CP194411.1"/>
</dbReference>
<sequence length="42" mass="4888">MTETQAAHIWRVLLELSGLKDFEIEIRKAEQPEMEEAKEEAS</sequence>
<protein>
    <submittedName>
        <fullName evidence="1">Uncharacterized protein</fullName>
    </submittedName>
</protein>
<evidence type="ECO:0000313" key="1">
    <source>
        <dbReference type="EMBL" id="MEX5285817.1"/>
    </source>
</evidence>
<keyword evidence="2" id="KW-1185">Reference proteome</keyword>
<gene>
    <name evidence="1" type="ORF">QCO44_09260</name>
</gene>
<proteinExistence type="predicted"/>
<dbReference type="EMBL" id="JARVLH010000006">
    <property type="protein sequence ID" value="MEX5285817.1"/>
    <property type="molecule type" value="Genomic_DNA"/>
</dbReference>
<accession>A0ABV3X6J1</accession>
<name>A0ABV3X6J1_9FIRM</name>
<organism evidence="1 2">
    <name type="scientific">Selenomonas sputigena</name>
    <dbReference type="NCBI Taxonomy" id="69823"/>
    <lineage>
        <taxon>Bacteria</taxon>
        <taxon>Bacillati</taxon>
        <taxon>Bacillota</taxon>
        <taxon>Negativicutes</taxon>
        <taxon>Selenomonadales</taxon>
        <taxon>Selenomonadaceae</taxon>
        <taxon>Selenomonas</taxon>
    </lineage>
</organism>
<comment type="caution">
    <text evidence="1">The sequence shown here is derived from an EMBL/GenBank/DDBJ whole genome shotgun (WGS) entry which is preliminary data.</text>
</comment>
<reference evidence="1 2" key="1">
    <citation type="submission" date="2023-04" db="EMBL/GenBank/DDBJ databases">
        <title>Genome Sequence of Selenomonas sputigena ATCC 33150.</title>
        <authorList>
            <person name="Miller D.P."/>
            <person name="Anvari S."/>
            <person name="Polson S.W."/>
            <person name="Macdonald M."/>
            <person name="Mcdowell J.V."/>
        </authorList>
    </citation>
    <scope>NUCLEOTIDE SEQUENCE [LARGE SCALE GENOMIC DNA]</scope>
    <source>
        <strain evidence="1 2">ATCC 33150</strain>
    </source>
</reference>
<evidence type="ECO:0000313" key="2">
    <source>
        <dbReference type="Proteomes" id="UP001559623"/>
    </source>
</evidence>